<evidence type="ECO:0000313" key="10">
    <source>
        <dbReference type="EMBL" id="CCE62083.1"/>
    </source>
</evidence>
<keyword evidence="7 8" id="KW-0472">Membrane</keyword>
<feature type="repeat" description="Solcar" evidence="8">
    <location>
        <begin position="5"/>
        <end position="103"/>
    </location>
</feature>
<dbReference type="InterPro" id="IPR023395">
    <property type="entry name" value="MCP_dom_sf"/>
</dbReference>
<dbReference type="Proteomes" id="UP000005666">
    <property type="component" value="Chromosome 2"/>
</dbReference>
<keyword evidence="6" id="KW-1133">Transmembrane helix</keyword>
<dbReference type="GO" id="GO:0005740">
    <property type="term" value="C:mitochondrial envelope"/>
    <property type="evidence" value="ECO:0007669"/>
    <property type="project" value="EnsemblFungi"/>
</dbReference>
<feature type="repeat" description="Solcar" evidence="8">
    <location>
        <begin position="215"/>
        <end position="299"/>
    </location>
</feature>
<dbReference type="Gene3D" id="1.50.40.10">
    <property type="entry name" value="Mitochondrial carrier domain"/>
    <property type="match status" value="1"/>
</dbReference>
<evidence type="ECO:0000256" key="3">
    <source>
        <dbReference type="ARBA" id="ARBA00022448"/>
    </source>
</evidence>
<dbReference type="OrthoDB" id="448427at2759"/>
<dbReference type="SUPFAM" id="SSF103506">
    <property type="entry name" value="Mitochondrial carrier"/>
    <property type="match status" value="1"/>
</dbReference>
<evidence type="ECO:0000256" key="9">
    <source>
        <dbReference type="RuleBase" id="RU000488"/>
    </source>
</evidence>
<dbReference type="AlphaFoldDB" id="G8BQ02"/>
<evidence type="ECO:0000256" key="2">
    <source>
        <dbReference type="ARBA" id="ARBA00006375"/>
    </source>
</evidence>
<feature type="repeat" description="Solcar" evidence="8">
    <location>
        <begin position="111"/>
        <end position="205"/>
    </location>
</feature>
<evidence type="ECO:0000256" key="8">
    <source>
        <dbReference type="PROSITE-ProRule" id="PRU00282"/>
    </source>
</evidence>
<sequence>MPEKYPWWYGGCGGLVATFCTHPLDLTKVRLQTAPLGVDGRKPNMLRMMASVDGRKPNMLRMMASVFRNEGLVGLYSGLSAAVLRQCTYTTARFGCYDLLKEHVIPQNQLNNIWYLLPSSMLSGAIGGLVGNPADVVNIRMQNDTSLPVAKRRNYRNALDGLYRIVLVEQNGGVRRLYAGWQPNLMRGVLMTASQVVTYDLFKNYLVSTLHMAPSEKKTHFTASLMAGLVATTVCSPADVMKTRIMNSHKHHEPVLASLLAEIRNEGIGFIFRGWVPSFVRLAPFTVLIFLTVEQLKKHRVGMPSRDTATTAPTTD</sequence>
<keyword evidence="4 8" id="KW-0812">Transmembrane</keyword>
<protein>
    <recommendedName>
        <fullName evidence="12">Mitochondrial dicarboxylate transporter</fullName>
    </recommendedName>
</protein>
<dbReference type="InterPro" id="IPR018108">
    <property type="entry name" value="MCP_transmembrane"/>
</dbReference>
<proteinExistence type="inferred from homology"/>
<keyword evidence="5" id="KW-0677">Repeat</keyword>
<dbReference type="eggNOG" id="KOG0759">
    <property type="taxonomic scope" value="Eukaryota"/>
</dbReference>
<keyword evidence="11" id="KW-1185">Reference proteome</keyword>
<evidence type="ECO:0000313" key="11">
    <source>
        <dbReference type="Proteomes" id="UP000005666"/>
    </source>
</evidence>
<dbReference type="GO" id="GO:0005310">
    <property type="term" value="F:dicarboxylic acid transmembrane transporter activity"/>
    <property type="evidence" value="ECO:0007669"/>
    <property type="project" value="EnsemblFungi"/>
</dbReference>
<comment type="similarity">
    <text evidence="2 9">Belongs to the mitochondrial carrier (TC 2.A.29) family.</text>
</comment>
<dbReference type="PANTHER" id="PTHR45618">
    <property type="entry name" value="MITOCHONDRIAL DICARBOXYLATE CARRIER-RELATED"/>
    <property type="match status" value="1"/>
</dbReference>
<dbReference type="EMBL" id="HE612857">
    <property type="protein sequence ID" value="CCE62083.1"/>
    <property type="molecule type" value="Genomic_DNA"/>
</dbReference>
<evidence type="ECO:0008006" key="12">
    <source>
        <dbReference type="Google" id="ProtNLM"/>
    </source>
</evidence>
<evidence type="ECO:0000256" key="7">
    <source>
        <dbReference type="ARBA" id="ARBA00023136"/>
    </source>
</evidence>
<comment type="subcellular location">
    <subcellularLocation>
        <location evidence="1">Membrane</location>
        <topology evidence="1">Multi-pass membrane protein</topology>
    </subcellularLocation>
</comment>
<dbReference type="KEGG" id="tpf:TPHA_0B04130"/>
<dbReference type="InterPro" id="IPR050391">
    <property type="entry name" value="Mito_Metabolite_Transporter"/>
</dbReference>
<name>G8BQ02_TETPH</name>
<dbReference type="GO" id="GO:0016020">
    <property type="term" value="C:membrane"/>
    <property type="evidence" value="ECO:0007669"/>
    <property type="project" value="UniProtKB-SubCell"/>
</dbReference>
<evidence type="ECO:0000256" key="6">
    <source>
        <dbReference type="ARBA" id="ARBA00022989"/>
    </source>
</evidence>
<accession>G8BQ02</accession>
<dbReference type="STRING" id="1071381.G8BQ02"/>
<evidence type="ECO:0000256" key="4">
    <source>
        <dbReference type="ARBA" id="ARBA00022692"/>
    </source>
</evidence>
<dbReference type="Pfam" id="PF00153">
    <property type="entry name" value="Mito_carr"/>
    <property type="match status" value="3"/>
</dbReference>
<evidence type="ECO:0000256" key="1">
    <source>
        <dbReference type="ARBA" id="ARBA00004141"/>
    </source>
</evidence>
<dbReference type="PROSITE" id="PS50920">
    <property type="entry name" value="SOLCAR"/>
    <property type="match status" value="3"/>
</dbReference>
<dbReference type="RefSeq" id="XP_003684517.1">
    <property type="nucleotide sequence ID" value="XM_003684469.1"/>
</dbReference>
<dbReference type="GeneID" id="11534902"/>
<organism evidence="10 11">
    <name type="scientific">Tetrapisispora phaffii (strain ATCC 24235 / CBS 4417 / NBRC 1672 / NRRL Y-8282 / UCD 70-5)</name>
    <name type="common">Yeast</name>
    <name type="synonym">Fabospora phaffii</name>
    <dbReference type="NCBI Taxonomy" id="1071381"/>
    <lineage>
        <taxon>Eukaryota</taxon>
        <taxon>Fungi</taxon>
        <taxon>Dikarya</taxon>
        <taxon>Ascomycota</taxon>
        <taxon>Saccharomycotina</taxon>
        <taxon>Saccharomycetes</taxon>
        <taxon>Saccharomycetales</taxon>
        <taxon>Saccharomycetaceae</taxon>
        <taxon>Tetrapisispora</taxon>
    </lineage>
</organism>
<dbReference type="OMA" id="IMPALNW"/>
<keyword evidence="3 9" id="KW-0813">Transport</keyword>
<reference evidence="10 11" key="1">
    <citation type="journal article" date="2011" name="Proc. Natl. Acad. Sci. U.S.A.">
        <title>Evolutionary erosion of yeast sex chromosomes by mating-type switching accidents.</title>
        <authorList>
            <person name="Gordon J.L."/>
            <person name="Armisen D."/>
            <person name="Proux-Wera E."/>
            <person name="Oheigeartaigh S.S."/>
            <person name="Byrne K.P."/>
            <person name="Wolfe K.H."/>
        </authorList>
    </citation>
    <scope>NUCLEOTIDE SEQUENCE [LARGE SCALE GENOMIC DNA]</scope>
    <source>
        <strain evidence="11">ATCC 24235 / CBS 4417 / NBRC 1672 / NRRL Y-8282 / UCD 70-5</strain>
    </source>
</reference>
<dbReference type="HOGENOM" id="CLU_015166_14_1_1"/>
<gene>
    <name evidence="10" type="primary">TPHA0B04130</name>
    <name evidence="10" type="ordered locus">TPHA_0B04130</name>
</gene>
<evidence type="ECO:0000256" key="5">
    <source>
        <dbReference type="ARBA" id="ARBA00022737"/>
    </source>
</evidence>